<accession>A0A3R9Z5X3</accession>
<feature type="transmembrane region" description="Helical" evidence="1">
    <location>
        <begin position="38"/>
        <end position="56"/>
    </location>
</feature>
<dbReference type="Proteomes" id="UP000274661">
    <property type="component" value="Unassembled WGS sequence"/>
</dbReference>
<dbReference type="OrthoDB" id="7204434at2"/>
<dbReference type="InterPro" id="IPR058247">
    <property type="entry name" value="DUF1453"/>
</dbReference>
<gene>
    <name evidence="2" type="ORF">HMF7854_06465</name>
</gene>
<keyword evidence="1" id="KW-0472">Membrane</keyword>
<comment type="caution">
    <text evidence="2">The sequence shown here is derived from an EMBL/GenBank/DDBJ whole genome shotgun (WGS) entry which is preliminary data.</text>
</comment>
<name>A0A3R9Z5X3_9SPHN</name>
<proteinExistence type="predicted"/>
<evidence type="ECO:0000313" key="3">
    <source>
        <dbReference type="Proteomes" id="UP000274661"/>
    </source>
</evidence>
<keyword evidence="1" id="KW-1133">Transmembrane helix</keyword>
<evidence type="ECO:0000256" key="1">
    <source>
        <dbReference type="SAM" id="Phobius"/>
    </source>
</evidence>
<protein>
    <submittedName>
        <fullName evidence="2">DUF1453 family protein</fullName>
    </submittedName>
</protein>
<keyword evidence="3" id="KW-1185">Reference proteome</keyword>
<keyword evidence="1" id="KW-0812">Transmembrane</keyword>
<feature type="transmembrane region" description="Helical" evidence="1">
    <location>
        <begin position="131"/>
        <end position="151"/>
    </location>
</feature>
<dbReference type="EMBL" id="RWJF01000001">
    <property type="protein sequence ID" value="RST30513.1"/>
    <property type="molecule type" value="Genomic_DNA"/>
</dbReference>
<feature type="transmembrane region" description="Helical" evidence="1">
    <location>
        <begin position="6"/>
        <end position="26"/>
    </location>
</feature>
<organism evidence="2 3">
    <name type="scientific">Sphingomonas ginkgonis</name>
    <dbReference type="NCBI Taxonomy" id="2315330"/>
    <lineage>
        <taxon>Bacteria</taxon>
        <taxon>Pseudomonadati</taxon>
        <taxon>Pseudomonadota</taxon>
        <taxon>Alphaproteobacteria</taxon>
        <taxon>Sphingomonadales</taxon>
        <taxon>Sphingomonadaceae</taxon>
        <taxon>Sphingomonas</taxon>
    </lineage>
</organism>
<evidence type="ECO:0000313" key="2">
    <source>
        <dbReference type="EMBL" id="RST30513.1"/>
    </source>
</evidence>
<dbReference type="Pfam" id="PF07301">
    <property type="entry name" value="DUF1453"/>
    <property type="match status" value="1"/>
</dbReference>
<dbReference type="AlphaFoldDB" id="A0A3R9Z5X3"/>
<sequence>MHGSSGSWLQTLLPLLIIGVVMALRLRSAGRERPLKLAMLWVVPLLYVLLCGVVLATAPPGGIGWLLFAVALLMGGLLGWQRGRMMGIRVDEATGTVWQKSSPAAVFMLIAIVVLRRVAMQAFPADPHAGGAALMVTDALLGFALGLLSLTRLEMGLRARRLLAEHARPA</sequence>
<reference evidence="2 3" key="1">
    <citation type="submission" date="2018-12" db="EMBL/GenBank/DDBJ databases">
        <title>Sphingomonas sp. HMF7854 Genome sequencing and assembly.</title>
        <authorList>
            <person name="Cha I."/>
            <person name="Kang H."/>
            <person name="Kim H."/>
            <person name="Kang J."/>
            <person name="Joh K."/>
        </authorList>
    </citation>
    <scope>NUCLEOTIDE SEQUENCE [LARGE SCALE GENOMIC DNA]</scope>
    <source>
        <strain evidence="2 3">HMF7854</strain>
    </source>
</reference>
<feature type="transmembrane region" description="Helical" evidence="1">
    <location>
        <begin position="101"/>
        <end position="119"/>
    </location>
</feature>
<feature type="transmembrane region" description="Helical" evidence="1">
    <location>
        <begin position="62"/>
        <end position="80"/>
    </location>
</feature>
<dbReference type="RefSeq" id="WP_126718345.1">
    <property type="nucleotide sequence ID" value="NZ_RWJF01000001.1"/>
</dbReference>